<dbReference type="EMBL" id="KL367495">
    <property type="protein sequence ID" value="KFD69538.1"/>
    <property type="molecule type" value="Genomic_DNA"/>
</dbReference>
<sequence>MFFDLTQLFPVLCLCKIPVTKLNNRSTSDWTSDLLGKERSKLSERSLFRRQRVRGGGVRSNVVLYRPVGQRAWSAWQGAALSFTNQCVPYRANLHAFVTIDGTIVSNEQSLLYAAQV</sequence>
<dbReference type="AlphaFoldDB" id="A0A085NJ92"/>
<reference evidence="1" key="1">
    <citation type="journal article" date="2014" name="Nat. Genet.">
        <title>Genome and transcriptome of the porcine whipworm Trichuris suis.</title>
        <authorList>
            <person name="Jex A.R."/>
            <person name="Nejsum P."/>
            <person name="Schwarz E.M."/>
            <person name="Hu L."/>
            <person name="Young N.D."/>
            <person name="Hall R.S."/>
            <person name="Korhonen P.K."/>
            <person name="Liao S."/>
            <person name="Thamsborg S."/>
            <person name="Xia J."/>
            <person name="Xu P."/>
            <person name="Wang S."/>
            <person name="Scheerlinck J.P."/>
            <person name="Hofmann A."/>
            <person name="Sternberg P.W."/>
            <person name="Wang J."/>
            <person name="Gasser R.B."/>
        </authorList>
    </citation>
    <scope>NUCLEOTIDE SEQUENCE [LARGE SCALE GENOMIC DNA]</scope>
    <source>
        <strain evidence="1">DCEP-RM93F</strain>
    </source>
</reference>
<dbReference type="Proteomes" id="UP000030758">
    <property type="component" value="Unassembled WGS sequence"/>
</dbReference>
<gene>
    <name evidence="1" type="ORF">M514_18410</name>
</gene>
<name>A0A085NJ92_9BILA</name>
<evidence type="ECO:0000313" key="1">
    <source>
        <dbReference type="EMBL" id="KFD69538.1"/>
    </source>
</evidence>
<proteinExistence type="predicted"/>
<organism evidence="1">
    <name type="scientific">Trichuris suis</name>
    <name type="common">pig whipworm</name>
    <dbReference type="NCBI Taxonomy" id="68888"/>
    <lineage>
        <taxon>Eukaryota</taxon>
        <taxon>Metazoa</taxon>
        <taxon>Ecdysozoa</taxon>
        <taxon>Nematoda</taxon>
        <taxon>Enoplea</taxon>
        <taxon>Dorylaimia</taxon>
        <taxon>Trichinellida</taxon>
        <taxon>Trichuridae</taxon>
        <taxon>Trichuris</taxon>
    </lineage>
</organism>
<accession>A0A085NJ92</accession>
<protein>
    <submittedName>
        <fullName evidence="1">Uncharacterized protein</fullName>
    </submittedName>
</protein>